<accession>A0ABV7UBZ8</accession>
<gene>
    <name evidence="3" type="primary">repB</name>
    <name evidence="3" type="ORF">ACFONL_01000</name>
</gene>
<dbReference type="InterPro" id="IPR011111">
    <property type="entry name" value="Plasmid_RepB"/>
</dbReference>
<dbReference type="InterPro" id="IPR004437">
    <property type="entry name" value="ParB/RepB/Spo0J"/>
</dbReference>
<dbReference type="EMBL" id="JBHRYC010000008">
    <property type="protein sequence ID" value="MFC3635972.1"/>
    <property type="molecule type" value="Genomic_DNA"/>
</dbReference>
<comment type="similarity">
    <text evidence="1">Belongs to the ParB family.</text>
</comment>
<evidence type="ECO:0000256" key="1">
    <source>
        <dbReference type="ARBA" id="ARBA00006295"/>
    </source>
</evidence>
<evidence type="ECO:0000313" key="4">
    <source>
        <dbReference type="Proteomes" id="UP001595704"/>
    </source>
</evidence>
<dbReference type="SUPFAM" id="SSF110849">
    <property type="entry name" value="ParB/Sulfiredoxin"/>
    <property type="match status" value="1"/>
</dbReference>
<dbReference type="RefSeq" id="WP_191321213.1">
    <property type="nucleotide sequence ID" value="NZ_BNCG01000051.1"/>
</dbReference>
<dbReference type="InterPro" id="IPR037972">
    <property type="entry name" value="RepB_N"/>
</dbReference>
<dbReference type="InterPro" id="IPR003115">
    <property type="entry name" value="ParB_N"/>
</dbReference>
<dbReference type="Pfam" id="PF02195">
    <property type="entry name" value="ParB_N"/>
    <property type="match status" value="1"/>
</dbReference>
<feature type="domain" description="ParB-like N-terminal" evidence="2">
    <location>
        <begin position="63"/>
        <end position="155"/>
    </location>
</feature>
<dbReference type="NCBIfam" id="TIGR00180">
    <property type="entry name" value="parB_part"/>
    <property type="match status" value="1"/>
</dbReference>
<dbReference type="Gene3D" id="3.90.1530.10">
    <property type="entry name" value="Conserved hypothetical protein from pyrococcus furiosus pfu- 392566-001, ParB domain"/>
    <property type="match status" value="1"/>
</dbReference>
<dbReference type="NCBIfam" id="TIGR03454">
    <property type="entry name" value="partition_RepB"/>
    <property type="match status" value="1"/>
</dbReference>
<protein>
    <submittedName>
        <fullName evidence="3">Plasmid partitioning protein RepB</fullName>
    </submittedName>
</protein>
<dbReference type="Proteomes" id="UP001595704">
    <property type="component" value="Unassembled WGS sequence"/>
</dbReference>
<dbReference type="PANTHER" id="PTHR33375:SF1">
    <property type="entry name" value="CHROMOSOME-PARTITIONING PROTEIN PARB-RELATED"/>
    <property type="match status" value="1"/>
</dbReference>
<dbReference type="InterPro" id="IPR036086">
    <property type="entry name" value="ParB/Sulfiredoxin_sf"/>
</dbReference>
<dbReference type="Pfam" id="PF07506">
    <property type="entry name" value="RepB"/>
    <property type="match status" value="1"/>
</dbReference>
<comment type="caution">
    <text evidence="3">The sequence shown here is derived from an EMBL/GenBank/DDBJ whole genome shotgun (WGS) entry which is preliminary data.</text>
</comment>
<dbReference type="PANTHER" id="PTHR33375">
    <property type="entry name" value="CHROMOSOME-PARTITIONING PROTEIN PARB-RELATED"/>
    <property type="match status" value="1"/>
</dbReference>
<evidence type="ECO:0000259" key="2">
    <source>
        <dbReference type="SMART" id="SM00470"/>
    </source>
</evidence>
<keyword evidence="4" id="KW-1185">Reference proteome</keyword>
<dbReference type="InterPro" id="IPR017819">
    <property type="entry name" value="Plasmid_partition_RepB"/>
</dbReference>
<proteinExistence type="inferred from homology"/>
<dbReference type="InterPro" id="IPR050336">
    <property type="entry name" value="Chromosome_partition/occlusion"/>
</dbReference>
<organism evidence="3 4">
    <name type="scientific">Camelimonas fluminis</name>
    <dbReference type="NCBI Taxonomy" id="1576911"/>
    <lineage>
        <taxon>Bacteria</taxon>
        <taxon>Pseudomonadati</taxon>
        <taxon>Pseudomonadota</taxon>
        <taxon>Alphaproteobacteria</taxon>
        <taxon>Hyphomicrobiales</taxon>
        <taxon>Chelatococcaceae</taxon>
        <taxon>Camelimonas</taxon>
    </lineage>
</organism>
<dbReference type="SMART" id="SM00470">
    <property type="entry name" value="ParB"/>
    <property type="match status" value="1"/>
</dbReference>
<dbReference type="CDD" id="cd16405">
    <property type="entry name" value="RepB_like_N"/>
    <property type="match status" value="1"/>
</dbReference>
<reference evidence="4" key="1">
    <citation type="journal article" date="2019" name="Int. J. Syst. Evol. Microbiol.">
        <title>The Global Catalogue of Microorganisms (GCM) 10K type strain sequencing project: providing services to taxonomists for standard genome sequencing and annotation.</title>
        <authorList>
            <consortium name="The Broad Institute Genomics Platform"/>
            <consortium name="The Broad Institute Genome Sequencing Center for Infectious Disease"/>
            <person name="Wu L."/>
            <person name="Ma J."/>
        </authorList>
    </citation>
    <scope>NUCLEOTIDE SEQUENCE [LARGE SCALE GENOMIC DNA]</scope>
    <source>
        <strain evidence="4">KCTC 42282</strain>
    </source>
</reference>
<sequence length="330" mass="35912">MKKSRSILQSFGSFSPPATDVGDAVAPVARVGAGVIGATQRTLAELRDERDRLRALVDAGVGMEMDPALIDPSPFPDRLPDDDDAKFEIFKASIATDGQQVPIQVRRHPTMDGRYQVVFGHRRLRAVSELGQKVRALVIDMTDAELIIAQGLENSSRQDLTWIERALFAARMDSAGVKPRDIKAALSIDDAEMTRLRGVTRAVPIDVIEAIGRAPKVGRPRWLKLATALDSNPVLVEQVRKTLSTDKVLALPSDRRFAVVLAETADAPNRPAVARLDLADTGGKSIGKIEFDGGAVKLAIQPAHTVNFSRFLQAELPSLVSRYLARNAEK</sequence>
<evidence type="ECO:0000313" key="3">
    <source>
        <dbReference type="EMBL" id="MFC3635972.1"/>
    </source>
</evidence>
<name>A0ABV7UBZ8_9HYPH</name>